<reference evidence="1" key="2">
    <citation type="submission" date="2023-01" db="EMBL/GenBank/DDBJ databases">
        <authorList>
            <person name="Petersen C."/>
        </authorList>
    </citation>
    <scope>NUCLEOTIDE SEQUENCE</scope>
    <source>
        <strain evidence="1">IBT 15450</strain>
    </source>
</reference>
<protein>
    <submittedName>
        <fullName evidence="1">Uncharacterized protein</fullName>
    </submittedName>
</protein>
<gene>
    <name evidence="1" type="ORF">N7460_006855</name>
</gene>
<proteinExistence type="predicted"/>
<organism evidence="1 2">
    <name type="scientific">Penicillium canescens</name>
    <dbReference type="NCBI Taxonomy" id="5083"/>
    <lineage>
        <taxon>Eukaryota</taxon>
        <taxon>Fungi</taxon>
        <taxon>Dikarya</taxon>
        <taxon>Ascomycota</taxon>
        <taxon>Pezizomycotina</taxon>
        <taxon>Eurotiomycetes</taxon>
        <taxon>Eurotiomycetidae</taxon>
        <taxon>Eurotiales</taxon>
        <taxon>Aspergillaceae</taxon>
        <taxon>Penicillium</taxon>
    </lineage>
</organism>
<comment type="caution">
    <text evidence="1">The sequence shown here is derived from an EMBL/GenBank/DDBJ whole genome shotgun (WGS) entry which is preliminary data.</text>
</comment>
<dbReference type="Proteomes" id="UP001219568">
    <property type="component" value="Unassembled WGS sequence"/>
</dbReference>
<dbReference type="EMBL" id="JAQJZL010000005">
    <property type="protein sequence ID" value="KAJ6041465.1"/>
    <property type="molecule type" value="Genomic_DNA"/>
</dbReference>
<keyword evidence="2" id="KW-1185">Reference proteome</keyword>
<dbReference type="AlphaFoldDB" id="A0AAD6IBI7"/>
<evidence type="ECO:0000313" key="2">
    <source>
        <dbReference type="Proteomes" id="UP001219568"/>
    </source>
</evidence>
<accession>A0AAD6IBI7</accession>
<sequence>MVMGAFTRNSQDGRLSAREAAFECTARVHDTRPSDWLEWIDAAKYFKLQIQCSNFFKACEGAIPVPHPDANLGLHTKVCQSPKESDVTRI</sequence>
<evidence type="ECO:0000313" key="1">
    <source>
        <dbReference type="EMBL" id="KAJ6041465.1"/>
    </source>
</evidence>
<name>A0AAD6IBI7_PENCN</name>
<reference evidence="1" key="1">
    <citation type="journal article" date="2023" name="IMA Fungus">
        <title>Comparative genomic study of the Penicillium genus elucidates a diverse pangenome and 15 lateral gene transfer events.</title>
        <authorList>
            <person name="Petersen C."/>
            <person name="Sorensen T."/>
            <person name="Nielsen M.R."/>
            <person name="Sondergaard T.E."/>
            <person name="Sorensen J.L."/>
            <person name="Fitzpatrick D.A."/>
            <person name="Frisvad J.C."/>
            <person name="Nielsen K.L."/>
        </authorList>
    </citation>
    <scope>NUCLEOTIDE SEQUENCE</scope>
    <source>
        <strain evidence="1">IBT 15450</strain>
    </source>
</reference>